<keyword evidence="9" id="KW-0645">Protease</keyword>
<evidence type="ECO:0000256" key="2">
    <source>
        <dbReference type="ARBA" id="ARBA00009045"/>
    </source>
</evidence>
<gene>
    <name evidence="9" type="ORF">JO391_02925</name>
</gene>
<keyword evidence="5 7" id="KW-1133">Transmembrane helix</keyword>
<feature type="domain" description="Peptidase S54 rhomboid" evidence="8">
    <location>
        <begin position="61"/>
        <end position="208"/>
    </location>
</feature>
<dbReference type="GO" id="GO:0004252">
    <property type="term" value="F:serine-type endopeptidase activity"/>
    <property type="evidence" value="ECO:0007669"/>
    <property type="project" value="InterPro"/>
</dbReference>
<comment type="subcellular location">
    <subcellularLocation>
        <location evidence="1">Membrane</location>
        <topology evidence="1">Multi-pass membrane protein</topology>
    </subcellularLocation>
</comment>
<evidence type="ECO:0000256" key="3">
    <source>
        <dbReference type="ARBA" id="ARBA00022692"/>
    </source>
</evidence>
<dbReference type="SUPFAM" id="SSF144091">
    <property type="entry name" value="Rhomboid-like"/>
    <property type="match status" value="1"/>
</dbReference>
<evidence type="ECO:0000256" key="6">
    <source>
        <dbReference type="ARBA" id="ARBA00023136"/>
    </source>
</evidence>
<dbReference type="InterPro" id="IPR022764">
    <property type="entry name" value="Peptidase_S54_rhomboid_dom"/>
</dbReference>
<accession>A0A8G0ZYI3</accession>
<dbReference type="FunFam" id="1.20.1540.10:FF:000027">
    <property type="entry name" value="Rhomboid family intramembrane serine protease"/>
    <property type="match status" value="1"/>
</dbReference>
<evidence type="ECO:0000256" key="1">
    <source>
        <dbReference type="ARBA" id="ARBA00004141"/>
    </source>
</evidence>
<feature type="transmembrane region" description="Helical" evidence="7">
    <location>
        <begin position="101"/>
        <end position="119"/>
    </location>
</feature>
<dbReference type="GO" id="GO:0016020">
    <property type="term" value="C:membrane"/>
    <property type="evidence" value="ECO:0007669"/>
    <property type="project" value="UniProtKB-SubCell"/>
</dbReference>
<evidence type="ECO:0000313" key="9">
    <source>
        <dbReference type="EMBL" id="QYZ70494.1"/>
    </source>
</evidence>
<keyword evidence="4" id="KW-0378">Hydrolase</keyword>
<keyword evidence="6 7" id="KW-0472">Membrane</keyword>
<dbReference type="KEGG" id="nsm:JO391_02925"/>
<keyword evidence="10" id="KW-1185">Reference proteome</keyword>
<evidence type="ECO:0000256" key="5">
    <source>
        <dbReference type="ARBA" id="ARBA00022989"/>
    </source>
</evidence>
<organism evidence="9 10">
    <name type="scientific">Neotabrizicola shimadae</name>
    <dbReference type="NCBI Taxonomy" id="2807096"/>
    <lineage>
        <taxon>Bacteria</taxon>
        <taxon>Pseudomonadati</taxon>
        <taxon>Pseudomonadota</taxon>
        <taxon>Alphaproteobacteria</taxon>
        <taxon>Rhodobacterales</taxon>
        <taxon>Paracoccaceae</taxon>
        <taxon>Neotabrizicola</taxon>
    </lineage>
</organism>
<feature type="transmembrane region" description="Helical" evidence="7">
    <location>
        <begin position="152"/>
        <end position="180"/>
    </location>
</feature>
<dbReference type="RefSeq" id="WP_220662712.1">
    <property type="nucleotide sequence ID" value="NZ_CP069370.1"/>
</dbReference>
<feature type="transmembrane region" description="Helical" evidence="7">
    <location>
        <begin position="192"/>
        <end position="214"/>
    </location>
</feature>
<evidence type="ECO:0000259" key="8">
    <source>
        <dbReference type="Pfam" id="PF01694"/>
    </source>
</evidence>
<proteinExistence type="inferred from homology"/>
<dbReference type="InterPro" id="IPR050925">
    <property type="entry name" value="Rhomboid_protease_S54"/>
</dbReference>
<dbReference type="GO" id="GO:0006508">
    <property type="term" value="P:proteolysis"/>
    <property type="evidence" value="ECO:0007669"/>
    <property type="project" value="UniProtKB-KW"/>
</dbReference>
<keyword evidence="3 7" id="KW-0812">Transmembrane</keyword>
<comment type="similarity">
    <text evidence="2">Belongs to the peptidase S54 family.</text>
</comment>
<dbReference type="Gene3D" id="1.20.1540.10">
    <property type="entry name" value="Rhomboid-like"/>
    <property type="match status" value="1"/>
</dbReference>
<dbReference type="InterPro" id="IPR035952">
    <property type="entry name" value="Rhomboid-like_sf"/>
</dbReference>
<dbReference type="PANTHER" id="PTHR43731">
    <property type="entry name" value="RHOMBOID PROTEASE"/>
    <property type="match status" value="1"/>
</dbReference>
<dbReference type="Proteomes" id="UP000826300">
    <property type="component" value="Chromosome"/>
</dbReference>
<feature type="transmembrane region" description="Helical" evidence="7">
    <location>
        <begin position="69"/>
        <end position="89"/>
    </location>
</feature>
<evidence type="ECO:0000313" key="10">
    <source>
        <dbReference type="Proteomes" id="UP000826300"/>
    </source>
</evidence>
<dbReference type="PANTHER" id="PTHR43731:SF14">
    <property type="entry name" value="PRESENILIN-ASSOCIATED RHOMBOID-LIKE PROTEIN, MITOCHONDRIAL"/>
    <property type="match status" value="1"/>
</dbReference>
<reference evidence="9" key="1">
    <citation type="submission" date="2021-02" db="EMBL/GenBank/DDBJ databases">
        <title>Rhodobacter shimadae sp. nov., an aerobic anoxygenic phototrophic bacterium isolated from a hot spring.</title>
        <authorList>
            <person name="Muramatsu S."/>
            <person name="Haruta S."/>
            <person name="Hirose S."/>
            <person name="Hanada S."/>
        </authorList>
    </citation>
    <scope>NUCLEOTIDE SEQUENCE</scope>
    <source>
        <strain evidence="9">N10</strain>
    </source>
</reference>
<dbReference type="EMBL" id="CP069370">
    <property type="protein sequence ID" value="QYZ70494.1"/>
    <property type="molecule type" value="Genomic_DNA"/>
</dbReference>
<name>A0A8G0ZYI3_9RHOB</name>
<evidence type="ECO:0000256" key="4">
    <source>
        <dbReference type="ARBA" id="ARBA00022801"/>
    </source>
</evidence>
<evidence type="ECO:0000256" key="7">
    <source>
        <dbReference type="SAM" id="Phobius"/>
    </source>
</evidence>
<sequence>MFPIRDHNPSGRVPYVVYALILVNVAVYALTWAELSLDVRAIDRFYTDWGLQPVELSSGQDLHTVFTSMFVHGGLLHLAGNMLFLWVFGDNLEDTLGPVRFLGYYLACGVAAALLQVAVSPWSPVPMVGASGAIAGVMGGYLLLFPKARVDVLIYIVIFFRIFPVRAWIVLMVWIGIQLVQGFSMDPDQGGVAYFAHIGGFIAGMVLMVPSWLWRGGPRFWSRTEGRPPHPAAEYVLTGSRIPRVRRRP</sequence>
<dbReference type="Pfam" id="PF01694">
    <property type="entry name" value="Rhomboid"/>
    <property type="match status" value="1"/>
</dbReference>
<protein>
    <submittedName>
        <fullName evidence="9">Rhomboid family intramembrane serine protease</fullName>
    </submittedName>
</protein>
<feature type="transmembrane region" description="Helical" evidence="7">
    <location>
        <begin position="125"/>
        <end position="145"/>
    </location>
</feature>
<dbReference type="AlphaFoldDB" id="A0A8G0ZYI3"/>
<feature type="transmembrane region" description="Helical" evidence="7">
    <location>
        <begin position="12"/>
        <end position="30"/>
    </location>
</feature>